<dbReference type="GO" id="GO:0046854">
    <property type="term" value="P:phosphatidylinositol phosphate biosynthetic process"/>
    <property type="evidence" value="ECO:0007669"/>
    <property type="project" value="TreeGrafter"/>
</dbReference>
<gene>
    <name evidence="4" type="ORF">PoB_005094400</name>
</gene>
<dbReference type="InterPro" id="IPR027483">
    <property type="entry name" value="PInositol-4-P-4/5-kinase_C_sf"/>
</dbReference>
<dbReference type="PANTHER" id="PTHR23086:SF8">
    <property type="entry name" value="PHOSPHATIDYLINOSITOL 5-PHOSPHATE 4-KINASE, ISOFORM A"/>
    <property type="match status" value="1"/>
</dbReference>
<keyword evidence="1 4" id="KW-0418">Kinase</keyword>
<keyword evidence="2" id="KW-0732">Signal</keyword>
<evidence type="ECO:0000313" key="4">
    <source>
        <dbReference type="EMBL" id="GFO24439.1"/>
    </source>
</evidence>
<dbReference type="Pfam" id="PF01504">
    <property type="entry name" value="PIP5K"/>
    <property type="match status" value="1"/>
</dbReference>
<evidence type="ECO:0000259" key="3">
    <source>
        <dbReference type="PROSITE" id="PS51455"/>
    </source>
</evidence>
<evidence type="ECO:0000256" key="1">
    <source>
        <dbReference type="PROSITE-ProRule" id="PRU00781"/>
    </source>
</evidence>
<keyword evidence="5" id="KW-1185">Reference proteome</keyword>
<dbReference type="PANTHER" id="PTHR23086">
    <property type="entry name" value="PHOSPHATIDYLINOSITOL-4-PHOSPHATE 5-KINASE"/>
    <property type="match status" value="1"/>
</dbReference>
<name>A0AAV4BW60_9GAST</name>
<dbReference type="Proteomes" id="UP000735302">
    <property type="component" value="Unassembled WGS sequence"/>
</dbReference>
<dbReference type="InterPro" id="IPR002498">
    <property type="entry name" value="PInositol-4-P-4/5-kinase_core"/>
</dbReference>
<dbReference type="GO" id="GO:0016309">
    <property type="term" value="F:1-phosphatidylinositol-5-phosphate 4-kinase activity"/>
    <property type="evidence" value="ECO:0007669"/>
    <property type="project" value="TreeGrafter"/>
</dbReference>
<reference evidence="4 5" key="1">
    <citation type="journal article" date="2021" name="Elife">
        <title>Chloroplast acquisition without the gene transfer in kleptoplastic sea slugs, Plakobranchus ocellatus.</title>
        <authorList>
            <person name="Maeda T."/>
            <person name="Takahashi S."/>
            <person name="Yoshida T."/>
            <person name="Shimamura S."/>
            <person name="Takaki Y."/>
            <person name="Nagai Y."/>
            <person name="Toyoda A."/>
            <person name="Suzuki Y."/>
            <person name="Arimoto A."/>
            <person name="Ishii H."/>
            <person name="Satoh N."/>
            <person name="Nishiyama T."/>
            <person name="Hasebe M."/>
            <person name="Maruyama T."/>
            <person name="Minagawa J."/>
            <person name="Obokata J."/>
            <person name="Shigenobu S."/>
        </authorList>
    </citation>
    <scope>NUCLEOTIDE SEQUENCE [LARGE SCALE GENOMIC DNA]</scope>
</reference>
<feature type="chain" id="PRO_5043752623" evidence="2">
    <location>
        <begin position="20"/>
        <end position="74"/>
    </location>
</feature>
<evidence type="ECO:0000256" key="2">
    <source>
        <dbReference type="SAM" id="SignalP"/>
    </source>
</evidence>
<dbReference type="GO" id="GO:0016308">
    <property type="term" value="F:1-phosphatidylinositol-4-phosphate 5-kinase activity"/>
    <property type="evidence" value="ECO:0007669"/>
    <property type="project" value="TreeGrafter"/>
</dbReference>
<evidence type="ECO:0000313" key="5">
    <source>
        <dbReference type="Proteomes" id="UP000735302"/>
    </source>
</evidence>
<dbReference type="Gene3D" id="3.30.810.10">
    <property type="entry name" value="2-Layer Sandwich"/>
    <property type="match status" value="1"/>
</dbReference>
<dbReference type="EMBL" id="BLXT01005617">
    <property type="protein sequence ID" value="GFO24439.1"/>
    <property type="molecule type" value="Genomic_DNA"/>
</dbReference>
<sequence>MLWRAMLTLCCLSTWLCIGSVNDVETYLVVMRNVFSPRLSIHKKYDVKGSTVDRSASEKERVSVPVVLGISLKC</sequence>
<dbReference type="GO" id="GO:0005524">
    <property type="term" value="F:ATP binding"/>
    <property type="evidence" value="ECO:0007669"/>
    <property type="project" value="UniProtKB-UniRule"/>
</dbReference>
<accession>A0AAV4BW60</accession>
<dbReference type="AlphaFoldDB" id="A0AAV4BW60"/>
<feature type="domain" description="PIPK" evidence="3">
    <location>
        <begin position="1"/>
        <end position="74"/>
    </location>
</feature>
<keyword evidence="1" id="KW-0067">ATP-binding</keyword>
<protein>
    <submittedName>
        <fullName evidence="4">Phosphatidylinositol 5 phosphate 4 kinase type 2</fullName>
    </submittedName>
</protein>
<feature type="signal peptide" evidence="2">
    <location>
        <begin position="1"/>
        <end position="19"/>
    </location>
</feature>
<keyword evidence="1" id="KW-0808">Transferase</keyword>
<dbReference type="PROSITE" id="PS51455">
    <property type="entry name" value="PIPK"/>
    <property type="match status" value="1"/>
</dbReference>
<proteinExistence type="predicted"/>
<dbReference type="GO" id="GO:0005886">
    <property type="term" value="C:plasma membrane"/>
    <property type="evidence" value="ECO:0007669"/>
    <property type="project" value="TreeGrafter"/>
</dbReference>
<keyword evidence="1" id="KW-0547">Nucleotide-binding</keyword>
<comment type="caution">
    <text evidence="4">The sequence shown here is derived from an EMBL/GenBank/DDBJ whole genome shotgun (WGS) entry which is preliminary data.</text>
</comment>
<dbReference type="SUPFAM" id="SSF56104">
    <property type="entry name" value="SAICAR synthase-like"/>
    <property type="match status" value="1"/>
</dbReference>
<organism evidence="4 5">
    <name type="scientific">Plakobranchus ocellatus</name>
    <dbReference type="NCBI Taxonomy" id="259542"/>
    <lineage>
        <taxon>Eukaryota</taxon>
        <taxon>Metazoa</taxon>
        <taxon>Spiralia</taxon>
        <taxon>Lophotrochozoa</taxon>
        <taxon>Mollusca</taxon>
        <taxon>Gastropoda</taxon>
        <taxon>Heterobranchia</taxon>
        <taxon>Euthyneura</taxon>
        <taxon>Panpulmonata</taxon>
        <taxon>Sacoglossa</taxon>
        <taxon>Placobranchoidea</taxon>
        <taxon>Plakobranchidae</taxon>
        <taxon>Plakobranchus</taxon>
    </lineage>
</organism>
<dbReference type="InterPro" id="IPR023610">
    <property type="entry name" value="PInositol-4/5-P-5/4-kinase"/>
</dbReference>